<proteinExistence type="predicted"/>
<dbReference type="RefSeq" id="WP_286219046.1">
    <property type="nucleotide sequence ID" value="NZ_AP027729.1"/>
</dbReference>
<evidence type="ECO:0000256" key="1">
    <source>
        <dbReference type="SAM" id="MobiDB-lite"/>
    </source>
</evidence>
<organism evidence="2 3">
    <name type="scientific">Paraoerskovia sediminicola</name>
    <dbReference type="NCBI Taxonomy" id="1138587"/>
    <lineage>
        <taxon>Bacteria</taxon>
        <taxon>Bacillati</taxon>
        <taxon>Actinomycetota</taxon>
        <taxon>Actinomycetes</taxon>
        <taxon>Micrococcales</taxon>
        <taxon>Cellulomonadaceae</taxon>
        <taxon>Paraoerskovia</taxon>
    </lineage>
</organism>
<evidence type="ECO:0008006" key="4">
    <source>
        <dbReference type="Google" id="ProtNLM"/>
    </source>
</evidence>
<protein>
    <recommendedName>
        <fullName evidence="4">Kinase</fullName>
    </recommendedName>
</protein>
<sequence>MARVVMMCGPSGSGKSVVARGLEADGWVRLSVDVEVWARGIREQPVAPAVADDVDAVLRARLLDLVARGRDVVLDYSFWARSTRDEYRELLRPLGVEPETWYVETPRDVAIARVAARRATGPDDVVLTPDIAAAHVDGFEPPTPDEGPLRVIPGDLPPVD</sequence>
<reference evidence="3" key="1">
    <citation type="journal article" date="2019" name="Int. J. Syst. Evol. Microbiol.">
        <title>The Global Catalogue of Microorganisms (GCM) 10K type strain sequencing project: providing services to taxonomists for standard genome sequencing and annotation.</title>
        <authorList>
            <consortium name="The Broad Institute Genomics Platform"/>
            <consortium name="The Broad Institute Genome Sequencing Center for Infectious Disease"/>
            <person name="Wu L."/>
            <person name="Ma J."/>
        </authorList>
    </citation>
    <scope>NUCLEOTIDE SEQUENCE [LARGE SCALE GENOMIC DNA]</scope>
    <source>
        <strain evidence="3">NBRC 108565</strain>
    </source>
</reference>
<dbReference type="Proteomes" id="UP001321475">
    <property type="component" value="Chromosome"/>
</dbReference>
<feature type="region of interest" description="Disordered" evidence="1">
    <location>
        <begin position="138"/>
        <end position="160"/>
    </location>
</feature>
<dbReference type="EMBL" id="AP027729">
    <property type="protein sequence ID" value="BDZ41976.1"/>
    <property type="molecule type" value="Genomic_DNA"/>
</dbReference>
<name>A0ABM8G1Q9_9CELL</name>
<accession>A0ABM8G1Q9</accession>
<dbReference type="Gene3D" id="3.40.50.300">
    <property type="entry name" value="P-loop containing nucleotide triphosphate hydrolases"/>
    <property type="match status" value="1"/>
</dbReference>
<evidence type="ECO:0000313" key="3">
    <source>
        <dbReference type="Proteomes" id="UP001321475"/>
    </source>
</evidence>
<evidence type="ECO:0000313" key="2">
    <source>
        <dbReference type="EMBL" id="BDZ41976.1"/>
    </source>
</evidence>
<keyword evidence="3" id="KW-1185">Reference proteome</keyword>
<dbReference type="SUPFAM" id="SSF52540">
    <property type="entry name" value="P-loop containing nucleoside triphosphate hydrolases"/>
    <property type="match status" value="1"/>
</dbReference>
<dbReference type="Pfam" id="PF13671">
    <property type="entry name" value="AAA_33"/>
    <property type="match status" value="1"/>
</dbReference>
<dbReference type="InterPro" id="IPR027417">
    <property type="entry name" value="P-loop_NTPase"/>
</dbReference>
<gene>
    <name evidence="2" type="ORF">GCM10025865_12750</name>
</gene>